<dbReference type="AlphaFoldDB" id="A0A812ZA04"/>
<organism evidence="2 3">
    <name type="scientific">Symbiodinium necroappetens</name>
    <dbReference type="NCBI Taxonomy" id="1628268"/>
    <lineage>
        <taxon>Eukaryota</taxon>
        <taxon>Sar</taxon>
        <taxon>Alveolata</taxon>
        <taxon>Dinophyceae</taxon>
        <taxon>Suessiales</taxon>
        <taxon>Symbiodiniaceae</taxon>
        <taxon>Symbiodinium</taxon>
    </lineage>
</organism>
<gene>
    <name evidence="2" type="ORF">SNEC2469_LOCUS24336</name>
</gene>
<dbReference type="Proteomes" id="UP000601435">
    <property type="component" value="Unassembled WGS sequence"/>
</dbReference>
<comment type="caution">
    <text evidence="2">The sequence shown here is derived from an EMBL/GenBank/DDBJ whole genome shotgun (WGS) entry which is preliminary data.</text>
</comment>
<protein>
    <submittedName>
        <fullName evidence="2">Uncharacterized protein</fullName>
    </submittedName>
</protein>
<sequence>MSHDVRKGENRSEEPAGDDSGALSMFQDHYTTQLDPNCIPPKQRAEADQLARQIHESQWQTRPRDPTQPSPPGALQHHEVQQVGLIPGSADRPGAGTGAASRAPLPAMPKTTKM</sequence>
<evidence type="ECO:0000313" key="2">
    <source>
        <dbReference type="EMBL" id="CAE7818887.1"/>
    </source>
</evidence>
<dbReference type="EMBL" id="CAJNJA010046674">
    <property type="protein sequence ID" value="CAE7818887.1"/>
    <property type="molecule type" value="Genomic_DNA"/>
</dbReference>
<evidence type="ECO:0000313" key="3">
    <source>
        <dbReference type="Proteomes" id="UP000601435"/>
    </source>
</evidence>
<name>A0A812ZA04_9DINO</name>
<accession>A0A812ZA04</accession>
<feature type="non-terminal residue" evidence="2">
    <location>
        <position position="1"/>
    </location>
</feature>
<feature type="compositionally biased region" description="Basic and acidic residues" evidence="1">
    <location>
        <begin position="1"/>
        <end position="14"/>
    </location>
</feature>
<proteinExistence type="predicted"/>
<dbReference type="OrthoDB" id="10413675at2759"/>
<keyword evidence="3" id="KW-1185">Reference proteome</keyword>
<reference evidence="2" key="1">
    <citation type="submission" date="2021-02" db="EMBL/GenBank/DDBJ databases">
        <authorList>
            <person name="Dougan E. K."/>
            <person name="Rhodes N."/>
            <person name="Thang M."/>
            <person name="Chan C."/>
        </authorList>
    </citation>
    <scope>NUCLEOTIDE SEQUENCE</scope>
</reference>
<evidence type="ECO:0000256" key="1">
    <source>
        <dbReference type="SAM" id="MobiDB-lite"/>
    </source>
</evidence>
<feature type="region of interest" description="Disordered" evidence="1">
    <location>
        <begin position="1"/>
        <end position="114"/>
    </location>
</feature>
<feature type="compositionally biased region" description="Basic and acidic residues" evidence="1">
    <location>
        <begin position="43"/>
        <end position="55"/>
    </location>
</feature>